<evidence type="ECO:0000256" key="1">
    <source>
        <dbReference type="ARBA" id="ARBA00022679"/>
    </source>
</evidence>
<dbReference type="GO" id="GO:0000287">
    <property type="term" value="F:magnesium ion binding"/>
    <property type="evidence" value="ECO:0007669"/>
    <property type="project" value="InterPro"/>
</dbReference>
<dbReference type="InterPro" id="IPR010115">
    <property type="entry name" value="FbiA/CofD"/>
</dbReference>
<dbReference type="AlphaFoldDB" id="A0A124G441"/>
<reference evidence="4" key="1">
    <citation type="journal article" date="2015" name="MBio">
        <title>Genome-Resolved Metagenomic Analysis Reveals Roles for Candidate Phyla and Other Microbial Community Members in Biogeochemical Transformations in Oil Reservoirs.</title>
        <authorList>
            <person name="Hu P."/>
            <person name="Tom L."/>
            <person name="Singh A."/>
            <person name="Thomas B.C."/>
            <person name="Baker B.J."/>
            <person name="Piceno Y.M."/>
            <person name="Andersen G.L."/>
            <person name="Banfield J.F."/>
        </authorList>
    </citation>
    <scope>NUCLEOTIDE SEQUENCE [LARGE SCALE GENOMIC DNA]</scope>
</reference>
<dbReference type="Proteomes" id="UP000054598">
    <property type="component" value="Unassembled WGS sequence"/>
</dbReference>
<dbReference type="GO" id="GO:0043743">
    <property type="term" value="F:LPPG:FO 2-phospho-L-lactate transferase activity"/>
    <property type="evidence" value="ECO:0007669"/>
    <property type="project" value="InterPro"/>
</dbReference>
<evidence type="ECO:0000313" key="3">
    <source>
        <dbReference type="EMBL" id="KUK98890.1"/>
    </source>
</evidence>
<evidence type="ECO:0000256" key="2">
    <source>
        <dbReference type="ARBA" id="ARBA00022842"/>
    </source>
</evidence>
<dbReference type="Gene3D" id="3.40.50.10680">
    <property type="entry name" value="CofD-like domains"/>
    <property type="match status" value="1"/>
</dbReference>
<dbReference type="Pfam" id="PF01933">
    <property type="entry name" value="CofD"/>
    <property type="match status" value="1"/>
</dbReference>
<dbReference type="PANTHER" id="PTHR43007:SF1">
    <property type="entry name" value="2-PHOSPHO-L-LACTATE TRANSFERASE"/>
    <property type="match status" value="1"/>
</dbReference>
<dbReference type="EMBL" id="LGHE01000295">
    <property type="protein sequence ID" value="KUK98890.1"/>
    <property type="molecule type" value="Genomic_DNA"/>
</dbReference>
<name>A0A124G441_9EURY</name>
<accession>A0A124G441</accession>
<dbReference type="Gene3D" id="1.10.8.240">
    <property type="entry name" value="CofD-like domain"/>
    <property type="match status" value="1"/>
</dbReference>
<proteinExistence type="predicted"/>
<sequence>HTGHSAMITFLSGGTGVPALIRGARQILYDSEIAVVANTAEDLWVSGSHCAPDIDTAIFLFAGILDPGRWWGIKGDTYATHNYLPKVAGGEPFAIGDRARAVQIARATLLKKGWTLTEAVQAQCRSLNIGATVLPVTDGDSALFVDTGTERLPLFTYWMAADMGAEVRELVRPEPPAVTDEVRAAIEASDAVVIGAGNPARSILPILDCAGMRRLLRDTFVVAVSPFRGGSAPDPKDAALMYAIGETPTSPAVFRLYGDIVDVFVQDLHDPDEVPGSLRIETRLLHTRQVESLAWDIMAVIRHAVS</sequence>
<comment type="caution">
    <text evidence="3">The sequence shown here is derived from an EMBL/GenBank/DDBJ whole genome shotgun (WGS) entry which is preliminary data.</text>
</comment>
<evidence type="ECO:0000313" key="4">
    <source>
        <dbReference type="Proteomes" id="UP000054598"/>
    </source>
</evidence>
<dbReference type="InterPro" id="IPR038136">
    <property type="entry name" value="CofD-like_dom_sf"/>
</dbReference>
<feature type="non-terminal residue" evidence="3">
    <location>
        <position position="1"/>
    </location>
</feature>
<protein>
    <submittedName>
        <fullName evidence="3">2-phospho-L-lactate transferase</fullName>
    </submittedName>
</protein>
<gene>
    <name evidence="3" type="ORF">XE10_1950</name>
</gene>
<keyword evidence="1 3" id="KW-0808">Transferase</keyword>
<dbReference type="PATRIC" id="fig|2198.3.peg.2136"/>
<dbReference type="SUPFAM" id="SSF142338">
    <property type="entry name" value="CofD-like"/>
    <property type="match status" value="1"/>
</dbReference>
<dbReference type="PANTHER" id="PTHR43007">
    <property type="entry name" value="2-PHOSPHO-L-LACTATE TRANSFERASE"/>
    <property type="match status" value="1"/>
</dbReference>
<keyword evidence="2" id="KW-0460">Magnesium</keyword>
<organism evidence="3 4">
    <name type="scientific">Methanoculleus marisnigri</name>
    <dbReference type="NCBI Taxonomy" id="2198"/>
    <lineage>
        <taxon>Archaea</taxon>
        <taxon>Methanobacteriati</taxon>
        <taxon>Methanobacteriota</taxon>
        <taxon>Stenosarchaea group</taxon>
        <taxon>Methanomicrobia</taxon>
        <taxon>Methanomicrobiales</taxon>
        <taxon>Methanomicrobiaceae</taxon>
        <taxon>Methanoculleus</taxon>
    </lineage>
</organism>
<dbReference type="InterPro" id="IPR002882">
    <property type="entry name" value="CofD"/>
</dbReference>